<dbReference type="AlphaFoldDB" id="A0A4Z2IV43"/>
<gene>
    <name evidence="2" type="ORF">EYF80_008739</name>
</gene>
<name>A0A4Z2IV43_9TELE</name>
<comment type="caution">
    <text evidence="2">The sequence shown here is derived from an EMBL/GenBank/DDBJ whole genome shotgun (WGS) entry which is preliminary data.</text>
</comment>
<feature type="region of interest" description="Disordered" evidence="1">
    <location>
        <begin position="39"/>
        <end position="58"/>
    </location>
</feature>
<organism evidence="2 3">
    <name type="scientific">Liparis tanakae</name>
    <name type="common">Tanaka's snailfish</name>
    <dbReference type="NCBI Taxonomy" id="230148"/>
    <lineage>
        <taxon>Eukaryota</taxon>
        <taxon>Metazoa</taxon>
        <taxon>Chordata</taxon>
        <taxon>Craniata</taxon>
        <taxon>Vertebrata</taxon>
        <taxon>Euteleostomi</taxon>
        <taxon>Actinopterygii</taxon>
        <taxon>Neopterygii</taxon>
        <taxon>Teleostei</taxon>
        <taxon>Neoteleostei</taxon>
        <taxon>Acanthomorphata</taxon>
        <taxon>Eupercaria</taxon>
        <taxon>Perciformes</taxon>
        <taxon>Cottioidei</taxon>
        <taxon>Cottales</taxon>
        <taxon>Liparidae</taxon>
        <taxon>Liparis</taxon>
    </lineage>
</organism>
<evidence type="ECO:0000256" key="1">
    <source>
        <dbReference type="SAM" id="MobiDB-lite"/>
    </source>
</evidence>
<evidence type="ECO:0000313" key="3">
    <source>
        <dbReference type="Proteomes" id="UP000314294"/>
    </source>
</evidence>
<protein>
    <submittedName>
        <fullName evidence="2">Uncharacterized protein</fullName>
    </submittedName>
</protein>
<proteinExistence type="predicted"/>
<evidence type="ECO:0000313" key="2">
    <source>
        <dbReference type="EMBL" id="TNN81083.1"/>
    </source>
</evidence>
<accession>A0A4Z2IV43</accession>
<keyword evidence="3" id="KW-1185">Reference proteome</keyword>
<reference evidence="2 3" key="1">
    <citation type="submission" date="2019-03" db="EMBL/GenBank/DDBJ databases">
        <title>First draft genome of Liparis tanakae, snailfish: a comprehensive survey of snailfish specific genes.</title>
        <authorList>
            <person name="Kim W."/>
            <person name="Song I."/>
            <person name="Jeong J.-H."/>
            <person name="Kim D."/>
            <person name="Kim S."/>
            <person name="Ryu S."/>
            <person name="Song J.Y."/>
            <person name="Lee S.K."/>
        </authorList>
    </citation>
    <scope>NUCLEOTIDE SEQUENCE [LARGE SCALE GENOMIC DNA]</scope>
    <source>
        <tissue evidence="2">Muscle</tissue>
    </source>
</reference>
<sequence>MKQKEAGLMKKGSPLLRAIAIQMEPMTIMALQHRGVGLGHTCSPPGNQSRPAAGDEEELLNQWRRAASSRRQLIFKPQENQRLPGQSADKEDRCGLEMTELGSVSDI</sequence>
<feature type="region of interest" description="Disordered" evidence="1">
    <location>
        <begin position="71"/>
        <end position="107"/>
    </location>
</feature>
<dbReference type="EMBL" id="SRLO01000049">
    <property type="protein sequence ID" value="TNN81083.1"/>
    <property type="molecule type" value="Genomic_DNA"/>
</dbReference>
<dbReference type="Proteomes" id="UP000314294">
    <property type="component" value="Unassembled WGS sequence"/>
</dbReference>